<dbReference type="EMBL" id="CP000828">
    <property type="protein sequence ID" value="ABW27571.1"/>
    <property type="molecule type" value="Genomic_DNA"/>
</dbReference>
<keyword evidence="2" id="KW-1185">Reference proteome</keyword>
<dbReference type="InterPro" id="IPR010297">
    <property type="entry name" value="DUF900_hydrolase"/>
</dbReference>
<evidence type="ECO:0008006" key="3">
    <source>
        <dbReference type="Google" id="ProtNLM"/>
    </source>
</evidence>
<dbReference type="KEGG" id="amr:AM1_2563"/>
<sequence length="317" mass="36247">MIIIVSNRRVNEDQTDHRLFGERANVNGLDEIRLATADYDEPSQRWHLSLVPEGDLDDEDSRPSHQLFQRVMAGIQAGQHQKNWVFYIHGFNQSMLDNLNACREIQTLYDVDVITFAWPSNPGGFVLGEYQRARQAARASSNALDRTLELLGRYLASRSLVEMRNCQISLNLLVHSLGNYLFEDFVRDPVFSDETRIFDNIIFHQADADNRNHAQWVDRVEHGRRIYITLHEDDSTLKASDIINPGRLGNTLANLNAQRAIYLDFTNGENVGRSHNFFDGQIENVTIQTIFTRLLNGQRGETVAGLSFDPTLNAFRL</sequence>
<dbReference type="HOGENOM" id="CLU_065348_0_0_3"/>
<dbReference type="Proteomes" id="UP000000268">
    <property type="component" value="Chromosome"/>
</dbReference>
<accession>B0C5J5</accession>
<proteinExistence type="predicted"/>
<name>B0C5J5_ACAM1</name>
<dbReference type="ESTHER" id="acam1-b0c5j5">
    <property type="family name" value="Duf_900"/>
</dbReference>
<dbReference type="OrthoDB" id="9797755at2"/>
<dbReference type="eggNOG" id="COG4782">
    <property type="taxonomic scope" value="Bacteria"/>
</dbReference>
<reference evidence="1 2" key="1">
    <citation type="journal article" date="2008" name="Proc. Natl. Acad. Sci. U.S.A.">
        <title>Niche adaptation and genome expansion in the chlorophyll d-producing cyanobacterium Acaryochloris marina.</title>
        <authorList>
            <person name="Swingley W.D."/>
            <person name="Chen M."/>
            <person name="Cheung P.C."/>
            <person name="Conrad A.L."/>
            <person name="Dejesa L.C."/>
            <person name="Hao J."/>
            <person name="Honchak B.M."/>
            <person name="Karbach L.E."/>
            <person name="Kurdoglu A."/>
            <person name="Lahiri S."/>
            <person name="Mastrian S.D."/>
            <person name="Miyashita H."/>
            <person name="Page L."/>
            <person name="Ramakrishna P."/>
            <person name="Satoh S."/>
            <person name="Sattley W.M."/>
            <person name="Shimada Y."/>
            <person name="Taylor H.L."/>
            <person name="Tomo T."/>
            <person name="Tsuchiya T."/>
            <person name="Wang Z.T."/>
            <person name="Raymond J."/>
            <person name="Mimuro M."/>
            <person name="Blankenship R.E."/>
            <person name="Touchman J.W."/>
        </authorList>
    </citation>
    <scope>NUCLEOTIDE SEQUENCE [LARGE SCALE GENOMIC DNA]</scope>
    <source>
        <strain evidence="2">MBIC 11017</strain>
    </source>
</reference>
<dbReference type="Pfam" id="PF05990">
    <property type="entry name" value="DUF900"/>
    <property type="match status" value="1"/>
</dbReference>
<organism evidence="1 2">
    <name type="scientific">Acaryochloris marina (strain MBIC 11017)</name>
    <dbReference type="NCBI Taxonomy" id="329726"/>
    <lineage>
        <taxon>Bacteria</taxon>
        <taxon>Bacillati</taxon>
        <taxon>Cyanobacteriota</taxon>
        <taxon>Cyanophyceae</taxon>
        <taxon>Acaryochloridales</taxon>
        <taxon>Acaryochloridaceae</taxon>
        <taxon>Acaryochloris</taxon>
    </lineage>
</organism>
<evidence type="ECO:0000313" key="1">
    <source>
        <dbReference type="EMBL" id="ABW27571.1"/>
    </source>
</evidence>
<gene>
    <name evidence="1" type="ordered locus">AM1_2563</name>
</gene>
<evidence type="ECO:0000313" key="2">
    <source>
        <dbReference type="Proteomes" id="UP000000268"/>
    </source>
</evidence>
<dbReference type="STRING" id="329726.AM1_2563"/>
<dbReference type="AlphaFoldDB" id="B0C5J5"/>
<dbReference type="RefSeq" id="WP_012163028.1">
    <property type="nucleotide sequence ID" value="NC_009925.1"/>
</dbReference>
<protein>
    <recommendedName>
        <fullName evidence="3">Alpha/beta hydrolase</fullName>
    </recommendedName>
</protein>